<dbReference type="CDD" id="cd23589">
    <property type="entry name" value="TFP_LU_ECD_Rtv"/>
    <property type="match status" value="1"/>
</dbReference>
<dbReference type="PANTHER" id="PTHR32178:SF6">
    <property type="entry name" value="IG-LIKE DOMAIN-CONTAINING PROTEIN"/>
    <property type="match status" value="1"/>
</dbReference>
<protein>
    <submittedName>
        <fullName evidence="11">Ig V-type domain-containing protein</fullName>
    </submittedName>
</protein>
<evidence type="ECO:0000256" key="9">
    <source>
        <dbReference type="SAM" id="SignalP"/>
    </source>
</evidence>
<dbReference type="GO" id="GO:0032222">
    <property type="term" value="P:regulation of synaptic transmission, cholinergic"/>
    <property type="evidence" value="ECO:0007669"/>
    <property type="project" value="InterPro"/>
</dbReference>
<evidence type="ECO:0000256" key="2">
    <source>
        <dbReference type="ARBA" id="ARBA00008727"/>
    </source>
</evidence>
<feature type="chain" id="PRO_5021185802" evidence="9">
    <location>
        <begin position="18"/>
        <end position="591"/>
    </location>
</feature>
<evidence type="ECO:0000313" key="12">
    <source>
        <dbReference type="Proteomes" id="UP000242457"/>
    </source>
</evidence>
<dbReference type="PANTHER" id="PTHR32178">
    <property type="entry name" value="FAM187"/>
    <property type="match status" value="1"/>
</dbReference>
<keyword evidence="7" id="KW-0325">Glycoprotein</keyword>
<reference evidence="11 12" key="1">
    <citation type="submission" date="2014-07" db="EMBL/GenBank/DDBJ databases">
        <title>Genomic and transcriptomic analysis on Apis cerana provide comprehensive insights into honey bee biology.</title>
        <authorList>
            <person name="Diao Q."/>
            <person name="Sun L."/>
            <person name="Zheng H."/>
            <person name="Zheng H."/>
            <person name="Xu S."/>
            <person name="Wang S."/>
            <person name="Zeng Z."/>
            <person name="Hu F."/>
            <person name="Su S."/>
            <person name="Wu J."/>
        </authorList>
    </citation>
    <scope>NUCLEOTIDE SEQUENCE [LARGE SCALE GENOMIC DNA]</scope>
    <source>
        <tissue evidence="11">Pupae without intestine</tissue>
    </source>
</reference>
<evidence type="ECO:0000313" key="11">
    <source>
        <dbReference type="EMBL" id="PBC34390.1"/>
    </source>
</evidence>
<feature type="domain" description="Ig-like" evidence="10">
    <location>
        <begin position="269"/>
        <end position="371"/>
    </location>
</feature>
<dbReference type="GO" id="GO:0016020">
    <property type="term" value="C:membrane"/>
    <property type="evidence" value="ECO:0007669"/>
    <property type="project" value="UniProtKB-SubCell"/>
</dbReference>
<evidence type="ECO:0000256" key="3">
    <source>
        <dbReference type="ARBA" id="ARBA00022692"/>
    </source>
</evidence>
<keyword evidence="3 8" id="KW-0812">Transmembrane</keyword>
<keyword evidence="12" id="KW-1185">Reference proteome</keyword>
<feature type="transmembrane region" description="Helical" evidence="8">
    <location>
        <begin position="458"/>
        <end position="475"/>
    </location>
</feature>
<gene>
    <name evidence="11" type="ORF">APICC_02855</name>
</gene>
<comment type="similarity">
    <text evidence="2">Belongs to the FAM187 family.</text>
</comment>
<feature type="transmembrane region" description="Helical" evidence="8">
    <location>
        <begin position="427"/>
        <end position="446"/>
    </location>
</feature>
<evidence type="ECO:0000259" key="10">
    <source>
        <dbReference type="PROSITE" id="PS50835"/>
    </source>
</evidence>
<keyword evidence="4 9" id="KW-0732">Signal</keyword>
<keyword evidence="6 8" id="KW-0472">Membrane</keyword>
<evidence type="ECO:0000256" key="6">
    <source>
        <dbReference type="ARBA" id="ARBA00023136"/>
    </source>
</evidence>
<dbReference type="InterPro" id="IPR013151">
    <property type="entry name" value="Immunoglobulin_dom"/>
</dbReference>
<sequence length="591" mass="68394">MLQINFFWLLMISSVSTDIVSIDQFVAPTKYCRNKERLITSEENDEYLLISAEIDTIVVMECRFCNDKEEKQSKIWYYQDRYKETPKKEIELGMDNNSSYNRIYTTPDLSLVIKNLNSTDAGIYLCHAIFKEHGVVYVEQGNITDWEKYREIYLASVTMRFAISQMSELAEIREVGIILQVTSEWASWSPCEHCIDNRGYRSSFGNCRLKRKINMTIANKSDSSIVKFFLKSSSLPCKSILLEEKFPSISSAVRHLPEFILKETCKNCPRVKKKKDDRYKHIRRFVLAEGAYLTIICPEATLDTKVSWKKDAITLEKGVRRSSRKLDPEARVIVDAFGTLYLIDVSTEEEGNYTCYVNNVNMLQVKIIVISKARLLTQEFLRHLGYLGFIFLLCSFCYCSGLVYTYRNRHKFEQTVPKEDIFKHEEELPLIGIFSFAANVFIIHTIDDSDNLNNFYDLLYVQVLLFIIGILRRCVSCRSRGELGSCKDPFTMNTTAIKMEKGVETIPCVSGWCGKIIERKSLDNEYGTATQRLCLQNGPDDQEERCAYTVWKYKKVFLCLCYGDLCNGTSKTNVSNGLIFVTLCVLFRWYM</sequence>
<keyword evidence="5 8" id="KW-1133">Transmembrane helix</keyword>
<evidence type="ECO:0000256" key="5">
    <source>
        <dbReference type="ARBA" id="ARBA00022989"/>
    </source>
</evidence>
<name>A0A2A3ERS0_APICC</name>
<dbReference type="InterPro" id="IPR013783">
    <property type="entry name" value="Ig-like_fold"/>
</dbReference>
<feature type="transmembrane region" description="Helical" evidence="8">
    <location>
        <begin position="384"/>
        <end position="406"/>
    </location>
</feature>
<evidence type="ECO:0000256" key="8">
    <source>
        <dbReference type="SAM" id="Phobius"/>
    </source>
</evidence>
<dbReference type="SUPFAM" id="SSF48726">
    <property type="entry name" value="Immunoglobulin"/>
    <property type="match status" value="2"/>
</dbReference>
<organism evidence="11 12">
    <name type="scientific">Apis cerana cerana</name>
    <name type="common">Oriental honeybee</name>
    <dbReference type="NCBI Taxonomy" id="94128"/>
    <lineage>
        <taxon>Eukaryota</taxon>
        <taxon>Metazoa</taxon>
        <taxon>Ecdysozoa</taxon>
        <taxon>Arthropoda</taxon>
        <taxon>Hexapoda</taxon>
        <taxon>Insecta</taxon>
        <taxon>Pterygota</taxon>
        <taxon>Neoptera</taxon>
        <taxon>Endopterygota</taxon>
        <taxon>Hymenoptera</taxon>
        <taxon>Apocrita</taxon>
        <taxon>Aculeata</taxon>
        <taxon>Apoidea</taxon>
        <taxon>Anthophila</taxon>
        <taxon>Apidae</taxon>
        <taxon>Apis</taxon>
    </lineage>
</organism>
<dbReference type="PROSITE" id="PS50835">
    <property type="entry name" value="IG_LIKE"/>
    <property type="match status" value="2"/>
</dbReference>
<dbReference type="OrthoDB" id="9988013at2759"/>
<dbReference type="InterPro" id="IPR031424">
    <property type="entry name" value="QVR-like"/>
</dbReference>
<dbReference type="AlphaFoldDB" id="A0A2A3ERS0"/>
<dbReference type="Proteomes" id="UP000242457">
    <property type="component" value="Unassembled WGS sequence"/>
</dbReference>
<comment type="subcellular location">
    <subcellularLocation>
        <location evidence="1">Membrane</location>
        <topology evidence="1">Single-pass type I membrane protein</topology>
    </subcellularLocation>
</comment>
<feature type="domain" description="Ig-like" evidence="10">
    <location>
        <begin position="55"/>
        <end position="128"/>
    </location>
</feature>
<evidence type="ECO:0000256" key="1">
    <source>
        <dbReference type="ARBA" id="ARBA00004479"/>
    </source>
</evidence>
<dbReference type="EMBL" id="KZ288192">
    <property type="protein sequence ID" value="PBC34390.1"/>
    <property type="molecule type" value="Genomic_DNA"/>
</dbReference>
<feature type="signal peptide" evidence="9">
    <location>
        <begin position="1"/>
        <end position="17"/>
    </location>
</feature>
<accession>A0A2A3ERS0</accession>
<dbReference type="InterPro" id="IPR036179">
    <property type="entry name" value="Ig-like_dom_sf"/>
</dbReference>
<dbReference type="Pfam" id="PF17064">
    <property type="entry name" value="QVR"/>
    <property type="match status" value="1"/>
</dbReference>
<dbReference type="GO" id="GO:0030431">
    <property type="term" value="P:sleep"/>
    <property type="evidence" value="ECO:0007669"/>
    <property type="project" value="InterPro"/>
</dbReference>
<proteinExistence type="inferred from homology"/>
<dbReference type="Gene3D" id="2.60.40.10">
    <property type="entry name" value="Immunoglobulins"/>
    <property type="match status" value="2"/>
</dbReference>
<dbReference type="InterPro" id="IPR039311">
    <property type="entry name" value="FAM187A/B"/>
</dbReference>
<dbReference type="Pfam" id="PF00047">
    <property type="entry name" value="ig"/>
    <property type="match status" value="1"/>
</dbReference>
<evidence type="ECO:0000256" key="4">
    <source>
        <dbReference type="ARBA" id="ARBA00022729"/>
    </source>
</evidence>
<evidence type="ECO:0000256" key="7">
    <source>
        <dbReference type="ARBA" id="ARBA00023180"/>
    </source>
</evidence>
<dbReference type="InterPro" id="IPR007110">
    <property type="entry name" value="Ig-like_dom"/>
</dbReference>